<dbReference type="InterPro" id="IPR036691">
    <property type="entry name" value="Endo/exonu/phosph_ase_sf"/>
</dbReference>
<protein>
    <recommendedName>
        <fullName evidence="1">Reverse transcriptase domain-containing protein</fullName>
    </recommendedName>
</protein>
<dbReference type="EMBL" id="JAUNZN010000002">
    <property type="protein sequence ID" value="KAK4828051.1"/>
    <property type="molecule type" value="Genomic_DNA"/>
</dbReference>
<name>A0AAN7PTF3_MYCAM</name>
<sequence length="626" mass="70680">MPMFEGQCASKVLWSAVSVEVGDGDPCSSKDKRVMDVLETTEAPENGHVGIRASPPKKVAGSIAQLKCIYTNAHSMGNKQEELEAIVQQDSYDLVTITEKWWGDLHKWSAAMDGYKLFRRDRQGRRGSGVALCVRECFDCLELNHGDVFNSKTSCSRGTQPPELEDRDGEQNEAPIIQGEMVRDLLQHLDIHKSIGPDGIHPRVLRELVEVLTKPFSILYQQSWLTREVPVKYSLANVTPIYKKGRKEDLGNYRPVSLTSVLGKVMEQISLSAIMQHVQDNQVIRPSQHGFMKGRSCLTKLISFYDKVTHLVDEGKAVDVVYLDFNKAFDTFSHSILLEKLAAHGLDGCTLRWGSVLGPVLFDFFINDLDEGIECTLSKFADDTKLCGSVDLLECRKALQRDLDRLGQWAKANCMRFNKAKCWVLHLGHNNPMQHYSWLSISQEHAQVAKKANSILACISNSVASRTREMIIPLYLPLVRPLLEYCVQFWAPHYSKDIEVLEHVQRRAMKLVKGLEHKSDEEQLRELGLFSLERRRLRGDLIALYSYLKGGCSEGCKADKYILIETAATEVFIYTAQIILSSRSSLVDGPSAQDHIDDDVIRHNEGIFIRKMKGNKACMIAKHVDE</sequence>
<evidence type="ECO:0000313" key="3">
    <source>
        <dbReference type="Proteomes" id="UP001333110"/>
    </source>
</evidence>
<dbReference type="PANTHER" id="PTHR33332">
    <property type="entry name" value="REVERSE TRANSCRIPTASE DOMAIN-CONTAINING PROTEIN"/>
    <property type="match status" value="1"/>
</dbReference>
<organism evidence="2 3">
    <name type="scientific">Mycteria americana</name>
    <name type="common">Wood stork</name>
    <dbReference type="NCBI Taxonomy" id="33587"/>
    <lineage>
        <taxon>Eukaryota</taxon>
        <taxon>Metazoa</taxon>
        <taxon>Chordata</taxon>
        <taxon>Craniata</taxon>
        <taxon>Vertebrata</taxon>
        <taxon>Euteleostomi</taxon>
        <taxon>Archelosauria</taxon>
        <taxon>Archosauria</taxon>
        <taxon>Dinosauria</taxon>
        <taxon>Saurischia</taxon>
        <taxon>Theropoda</taxon>
        <taxon>Coelurosauria</taxon>
        <taxon>Aves</taxon>
        <taxon>Neognathae</taxon>
        <taxon>Neoaves</taxon>
        <taxon>Aequornithes</taxon>
        <taxon>Ciconiiformes</taxon>
        <taxon>Ciconiidae</taxon>
        <taxon>Mycteria</taxon>
    </lineage>
</organism>
<gene>
    <name evidence="2" type="ORF">QYF61_023089</name>
</gene>
<dbReference type="Gene3D" id="3.60.10.10">
    <property type="entry name" value="Endonuclease/exonuclease/phosphatase"/>
    <property type="match status" value="1"/>
</dbReference>
<keyword evidence="3" id="KW-1185">Reference proteome</keyword>
<dbReference type="CDD" id="cd01650">
    <property type="entry name" value="RT_nLTR_like"/>
    <property type="match status" value="1"/>
</dbReference>
<dbReference type="Proteomes" id="UP001333110">
    <property type="component" value="Unassembled WGS sequence"/>
</dbReference>
<comment type="caution">
    <text evidence="2">The sequence shown here is derived from an EMBL/GenBank/DDBJ whole genome shotgun (WGS) entry which is preliminary data.</text>
</comment>
<proteinExistence type="predicted"/>
<dbReference type="InterPro" id="IPR000477">
    <property type="entry name" value="RT_dom"/>
</dbReference>
<feature type="domain" description="Reverse transcriptase" evidence="1">
    <location>
        <begin position="246"/>
        <end position="432"/>
    </location>
</feature>
<dbReference type="AlphaFoldDB" id="A0AAN7PTF3"/>
<evidence type="ECO:0000313" key="2">
    <source>
        <dbReference type="EMBL" id="KAK4828051.1"/>
    </source>
</evidence>
<evidence type="ECO:0000259" key="1">
    <source>
        <dbReference type="Pfam" id="PF00078"/>
    </source>
</evidence>
<dbReference type="SUPFAM" id="SSF56672">
    <property type="entry name" value="DNA/RNA polymerases"/>
    <property type="match status" value="1"/>
</dbReference>
<reference evidence="2 3" key="1">
    <citation type="journal article" date="2023" name="J. Hered.">
        <title>Chromosome-level genome of the wood stork (Mycteria americana) provides insight into avian chromosome evolution.</title>
        <authorList>
            <person name="Flamio R. Jr."/>
            <person name="Ramstad K.M."/>
        </authorList>
    </citation>
    <scope>NUCLEOTIDE SEQUENCE [LARGE SCALE GENOMIC DNA]</scope>
    <source>
        <strain evidence="2">JAX WOST 10</strain>
    </source>
</reference>
<dbReference type="InterPro" id="IPR043502">
    <property type="entry name" value="DNA/RNA_pol_sf"/>
</dbReference>
<dbReference type="Pfam" id="PF00078">
    <property type="entry name" value="RVT_1"/>
    <property type="match status" value="1"/>
</dbReference>
<dbReference type="SUPFAM" id="SSF56219">
    <property type="entry name" value="DNase I-like"/>
    <property type="match status" value="1"/>
</dbReference>
<accession>A0AAN7PTF3</accession>